<evidence type="ECO:0000256" key="1">
    <source>
        <dbReference type="SAM" id="Phobius"/>
    </source>
</evidence>
<keyword evidence="3" id="KW-1185">Reference proteome</keyword>
<name>A0ABS4JLL8_9BACL</name>
<keyword evidence="1" id="KW-0812">Transmembrane</keyword>
<dbReference type="Proteomes" id="UP001519288">
    <property type="component" value="Unassembled WGS sequence"/>
</dbReference>
<keyword evidence="1" id="KW-1133">Transmembrane helix</keyword>
<sequence length="133" mass="14303">MKDQLNEFDPVFSDPVSNIASPGEKRHSGPGIASFIVSIIALVGYIIGFYVIFKFMNSMGTTELTEEDIMNHASITISGFVIGVSLVLTIISLILSIIGISLKNRKRLYAVLGLGIAAAPALLFTILSLVNFL</sequence>
<evidence type="ECO:0008006" key="4">
    <source>
        <dbReference type="Google" id="ProtNLM"/>
    </source>
</evidence>
<proteinExistence type="predicted"/>
<evidence type="ECO:0000313" key="2">
    <source>
        <dbReference type="EMBL" id="MBP2002596.1"/>
    </source>
</evidence>
<feature type="transmembrane region" description="Helical" evidence="1">
    <location>
        <begin position="73"/>
        <end position="96"/>
    </location>
</feature>
<dbReference type="RefSeq" id="WP_209865927.1">
    <property type="nucleotide sequence ID" value="NZ_JAGGLD010000009.1"/>
</dbReference>
<protein>
    <recommendedName>
        <fullName evidence="4">DUF4064 domain-containing protein</fullName>
    </recommendedName>
</protein>
<reference evidence="2 3" key="1">
    <citation type="submission" date="2021-03" db="EMBL/GenBank/DDBJ databases">
        <title>Genomic Encyclopedia of Type Strains, Phase IV (KMG-IV): sequencing the most valuable type-strain genomes for metagenomic binning, comparative biology and taxonomic classification.</title>
        <authorList>
            <person name="Goeker M."/>
        </authorList>
    </citation>
    <scope>NUCLEOTIDE SEQUENCE [LARGE SCALE GENOMIC DNA]</scope>
    <source>
        <strain evidence="2 3">DSM 26806</strain>
    </source>
</reference>
<feature type="transmembrane region" description="Helical" evidence="1">
    <location>
        <begin position="32"/>
        <end position="53"/>
    </location>
</feature>
<evidence type="ECO:0000313" key="3">
    <source>
        <dbReference type="Proteomes" id="UP001519288"/>
    </source>
</evidence>
<dbReference type="EMBL" id="JAGGLD010000009">
    <property type="protein sequence ID" value="MBP2002596.1"/>
    <property type="molecule type" value="Genomic_DNA"/>
</dbReference>
<accession>A0ABS4JLL8</accession>
<keyword evidence="1" id="KW-0472">Membrane</keyword>
<organism evidence="2 3">
    <name type="scientific">Paenibacillus shirakamiensis</name>
    <dbReference type="NCBI Taxonomy" id="1265935"/>
    <lineage>
        <taxon>Bacteria</taxon>
        <taxon>Bacillati</taxon>
        <taxon>Bacillota</taxon>
        <taxon>Bacilli</taxon>
        <taxon>Bacillales</taxon>
        <taxon>Paenibacillaceae</taxon>
        <taxon>Paenibacillus</taxon>
    </lineage>
</organism>
<comment type="caution">
    <text evidence="2">The sequence shown here is derived from an EMBL/GenBank/DDBJ whole genome shotgun (WGS) entry which is preliminary data.</text>
</comment>
<gene>
    <name evidence="2" type="ORF">J2Z69_003682</name>
</gene>
<feature type="transmembrane region" description="Helical" evidence="1">
    <location>
        <begin position="108"/>
        <end position="130"/>
    </location>
</feature>